<dbReference type="AlphaFoldDB" id="A0A095VUB6"/>
<comment type="caution">
    <text evidence="1">The sequence shown here is derived from an EMBL/GenBank/DDBJ whole genome shotgun (WGS) entry which is preliminary data.</text>
</comment>
<dbReference type="STRING" id="1265313.HRUBRA_00782"/>
<dbReference type="HOGENOM" id="CLU_045011_0_2_6"/>
<organism evidence="1 2">
    <name type="scientific">Pseudohaliea rubra DSM 19751</name>
    <dbReference type="NCBI Taxonomy" id="1265313"/>
    <lineage>
        <taxon>Bacteria</taxon>
        <taxon>Pseudomonadati</taxon>
        <taxon>Pseudomonadota</taxon>
        <taxon>Gammaproteobacteria</taxon>
        <taxon>Cellvibrionales</taxon>
        <taxon>Halieaceae</taxon>
        <taxon>Pseudohaliea</taxon>
    </lineage>
</organism>
<dbReference type="eggNOG" id="COG0637">
    <property type="taxonomic scope" value="Bacteria"/>
</dbReference>
<dbReference type="InterPro" id="IPR023198">
    <property type="entry name" value="PGP-like_dom2"/>
</dbReference>
<dbReference type="Proteomes" id="UP000029640">
    <property type="component" value="Unassembled WGS sequence"/>
</dbReference>
<proteinExistence type="predicted"/>
<dbReference type="Gene3D" id="3.40.50.1000">
    <property type="entry name" value="HAD superfamily/HAD-like"/>
    <property type="match status" value="1"/>
</dbReference>
<dbReference type="GO" id="GO:0016787">
    <property type="term" value="F:hydrolase activity"/>
    <property type="evidence" value="ECO:0007669"/>
    <property type="project" value="InterPro"/>
</dbReference>
<dbReference type="NCBIfam" id="TIGR01509">
    <property type="entry name" value="HAD-SF-IA-v3"/>
    <property type="match status" value="1"/>
</dbReference>
<dbReference type="PANTHER" id="PTHR42896:SF2">
    <property type="entry name" value="CBBY-LIKE PROTEIN"/>
    <property type="match status" value="1"/>
</dbReference>
<reference evidence="1 2" key="1">
    <citation type="journal article" date="2014" name="Genome Announc.">
        <title>Genome Sequence of Gammaproteobacterial Pseudohaliea rubra Type Strain DSM 19751, Isolated from Coastal Seawater of the Mediterranean Sea.</title>
        <authorList>
            <person name="Spring S."/>
            <person name="Fiebig A."/>
            <person name="Riedel T."/>
            <person name="Goker M."/>
            <person name="Klenk H.P."/>
        </authorList>
    </citation>
    <scope>NUCLEOTIDE SEQUENCE [LARGE SCALE GENOMIC DNA]</scope>
    <source>
        <strain evidence="1 2">DSM 19751</strain>
    </source>
</reference>
<dbReference type="InterPro" id="IPR006439">
    <property type="entry name" value="HAD-SF_hydro_IA"/>
</dbReference>
<gene>
    <name evidence="1" type="ORF">HRUBRA_00782</name>
</gene>
<dbReference type="InterPro" id="IPR044999">
    <property type="entry name" value="CbbY-like"/>
</dbReference>
<dbReference type="Gene3D" id="1.10.150.240">
    <property type="entry name" value="Putative phosphatase, domain 2"/>
    <property type="match status" value="1"/>
</dbReference>
<dbReference type="Pfam" id="PF00702">
    <property type="entry name" value="Hydrolase"/>
    <property type="match status" value="1"/>
</dbReference>
<evidence type="ECO:0000313" key="1">
    <source>
        <dbReference type="EMBL" id="KGE04623.1"/>
    </source>
</evidence>
<dbReference type="InterPro" id="IPR023214">
    <property type="entry name" value="HAD_sf"/>
</dbReference>
<dbReference type="PANTHER" id="PTHR42896">
    <property type="entry name" value="XYLULOSE-1,5-BISPHOSPHATE (XUBP) PHOSPHATASE"/>
    <property type="match status" value="1"/>
</dbReference>
<keyword evidence="2" id="KW-1185">Reference proteome</keyword>
<dbReference type="EMBL" id="AUVB01000023">
    <property type="protein sequence ID" value="KGE04623.1"/>
    <property type="molecule type" value="Genomic_DNA"/>
</dbReference>
<protein>
    <submittedName>
        <fullName evidence="1">Uncharacterized protein</fullName>
    </submittedName>
</protein>
<dbReference type="PRINTS" id="PR00413">
    <property type="entry name" value="HADHALOGNASE"/>
</dbReference>
<sequence length="223" mass="24451">MKACFLGSTGVVAETARLQRLAYNAAFKEMGLQLYWNVATFCKLLEVPGGHRWLEHVLGDEWPEGLADEVQALQHRHFLGLVEGGLSLRPGISEAIDFCRQAGIVLAWVTTAKAEMVEALLAHTAGLDASAFDLITTEDDVAALKPSPEIYHFALQRLGLGPQDVVALEDRIVNQTSALQADIHCYLFPGEYAALEQNVLVTWDARETVVRAHSLWADDKAAV</sequence>
<name>A0A095VUB6_9GAMM</name>
<dbReference type="SUPFAM" id="SSF56784">
    <property type="entry name" value="HAD-like"/>
    <property type="match status" value="1"/>
</dbReference>
<evidence type="ECO:0000313" key="2">
    <source>
        <dbReference type="Proteomes" id="UP000029640"/>
    </source>
</evidence>
<dbReference type="InterPro" id="IPR036412">
    <property type="entry name" value="HAD-like_sf"/>
</dbReference>
<accession>A0A095VUB6</accession>